<feature type="compositionally biased region" description="Polar residues" evidence="1">
    <location>
        <begin position="880"/>
        <end position="892"/>
    </location>
</feature>
<feature type="compositionally biased region" description="Polar residues" evidence="1">
    <location>
        <begin position="743"/>
        <end position="767"/>
    </location>
</feature>
<feature type="region of interest" description="Disordered" evidence="1">
    <location>
        <begin position="1110"/>
        <end position="1129"/>
    </location>
</feature>
<feature type="region of interest" description="Disordered" evidence="1">
    <location>
        <begin position="780"/>
        <end position="801"/>
    </location>
</feature>
<dbReference type="GO" id="GO:0098793">
    <property type="term" value="C:presynapse"/>
    <property type="evidence" value="ECO:0007669"/>
    <property type="project" value="GOC"/>
</dbReference>
<feature type="compositionally biased region" description="Basic and acidic residues" evidence="1">
    <location>
        <begin position="111"/>
        <end position="120"/>
    </location>
</feature>
<protein>
    <recommendedName>
        <fullName evidence="2">Bridge-like lipid transfer protein family member 1 N-terminal domain-containing protein</fullName>
    </recommendedName>
</protein>
<evidence type="ECO:0000256" key="1">
    <source>
        <dbReference type="SAM" id="MobiDB-lite"/>
    </source>
</evidence>
<comment type="caution">
    <text evidence="3">The sequence shown here is derived from an EMBL/GenBank/DDBJ whole genome shotgun (WGS) entry which is preliminary data.</text>
</comment>
<name>A0AAV4HW29_9GAST</name>
<dbReference type="Pfam" id="PF20413">
    <property type="entry name" value="BLTP1_N"/>
    <property type="match status" value="1"/>
</dbReference>
<evidence type="ECO:0000313" key="3">
    <source>
        <dbReference type="EMBL" id="GFS00741.1"/>
    </source>
</evidence>
<reference evidence="3 4" key="1">
    <citation type="journal article" date="2021" name="Elife">
        <title>Chloroplast acquisition without the gene transfer in kleptoplastic sea slugs, Plakobranchus ocellatus.</title>
        <authorList>
            <person name="Maeda T."/>
            <person name="Takahashi S."/>
            <person name="Yoshida T."/>
            <person name="Shimamura S."/>
            <person name="Takaki Y."/>
            <person name="Nagai Y."/>
            <person name="Toyoda A."/>
            <person name="Suzuki Y."/>
            <person name="Arimoto A."/>
            <person name="Ishii H."/>
            <person name="Satoh N."/>
            <person name="Nishiyama T."/>
            <person name="Hasebe M."/>
            <person name="Maruyama T."/>
            <person name="Minagawa J."/>
            <person name="Obokata J."/>
            <person name="Shigenobu S."/>
        </authorList>
    </citation>
    <scope>NUCLEOTIDE SEQUENCE [LARGE SCALE GENOMIC DNA]</scope>
</reference>
<feature type="region of interest" description="Disordered" evidence="1">
    <location>
        <begin position="717"/>
        <end position="767"/>
    </location>
</feature>
<feature type="compositionally biased region" description="Basic and acidic residues" evidence="1">
    <location>
        <begin position="1110"/>
        <end position="1127"/>
    </location>
</feature>
<dbReference type="GO" id="GO:0048488">
    <property type="term" value="P:synaptic vesicle endocytosis"/>
    <property type="evidence" value="ECO:0007669"/>
    <property type="project" value="TreeGrafter"/>
</dbReference>
<dbReference type="Proteomes" id="UP000762676">
    <property type="component" value="Unassembled WGS sequence"/>
</dbReference>
<feature type="domain" description="Bridge-like lipid transfer protein family member 1 N-terminal" evidence="2">
    <location>
        <begin position="31"/>
        <end position="530"/>
    </location>
</feature>
<dbReference type="AlphaFoldDB" id="A0AAV4HW29"/>
<dbReference type="PANTHER" id="PTHR31640:SF1">
    <property type="entry name" value="BRIDGE-LIKE LIPID TRANSFER PROTEIN FAMILY MEMBER 1"/>
    <property type="match status" value="1"/>
</dbReference>
<evidence type="ECO:0000259" key="2">
    <source>
        <dbReference type="Pfam" id="PF20413"/>
    </source>
</evidence>
<feature type="region of interest" description="Disordered" evidence="1">
    <location>
        <begin position="863"/>
        <end position="971"/>
    </location>
</feature>
<accession>A0AAV4HW29</accession>
<dbReference type="PANTHER" id="PTHR31640">
    <property type="entry name" value="TRANSMEMBRANE PROTEIN KIAA1109"/>
    <property type="match status" value="1"/>
</dbReference>
<keyword evidence="4" id="KW-1185">Reference proteome</keyword>
<feature type="compositionally biased region" description="Basic residues" evidence="1">
    <location>
        <begin position="908"/>
        <end position="939"/>
    </location>
</feature>
<organism evidence="3 4">
    <name type="scientific">Elysia marginata</name>
    <dbReference type="NCBI Taxonomy" id="1093978"/>
    <lineage>
        <taxon>Eukaryota</taxon>
        <taxon>Metazoa</taxon>
        <taxon>Spiralia</taxon>
        <taxon>Lophotrochozoa</taxon>
        <taxon>Mollusca</taxon>
        <taxon>Gastropoda</taxon>
        <taxon>Heterobranchia</taxon>
        <taxon>Euthyneura</taxon>
        <taxon>Panpulmonata</taxon>
        <taxon>Sacoglossa</taxon>
        <taxon>Placobranchoidea</taxon>
        <taxon>Plakobranchidae</taxon>
        <taxon>Elysia</taxon>
    </lineage>
</organism>
<proteinExistence type="predicted"/>
<evidence type="ECO:0000313" key="4">
    <source>
        <dbReference type="Proteomes" id="UP000762676"/>
    </source>
</evidence>
<gene>
    <name evidence="3" type="ORF">ElyMa_001079300</name>
</gene>
<sequence>MKHALIAISENMKIVDREGNEMDTPFGGGGKQWRNVTLKSNGWVDCWTTPYVFLTVIYTYYPMPVLLSQSPTERVAHLSLSSPILEEELGGEELAFLDIPSHLIGKSSNSGERDKNKGRESAATSSAALDDRFDPGLMEPDVIQVELEVAPSVLVLYGSLLRNLIHLKENYLGEYQKATDFVENPGQTNEAEASYVHVDNPDCDEKPFDPRTYRPFSVTVSVTLHDIQAHLAKNCAKDGLPCPSAHVERLCFEMDKTFKETKLQVLLSPCVLLAKDALCREGQQDHLRDGHLALSGLQVRGHAMFSLEGLPLESETLEYGWLIEVIIGEVTGKLTTPQLQNIAEFLQTFIMMIENAENKLQTSLPFKQCQHMLAQDSCPYQTHEKLPFPCPTTEEVKYEMTRISVDFVSIFLVESGSALNVQVHPIRIANCNLHGPSTRAGITGLVDKLELKQYVGTSSRREVPTGTYATASQTGKVSLEKWLEAGGFSLGPIMLEAAMALPHPLLYQNQDKFLRLHDAKTKRLWFLWKDKDLLTPTPSSVAGKCGCLGGCVFFGMNKNGLTFFKVKRHSHGVQVVAVPQVSKDGTDPGFGQSLLHAGKLVFETSQLALRMAPSPSKGVATTMDGHLDVMDGFAFTRGYMSELASPDVEVAGEEINTTMAGSPAEDERPKSTFSDTQMLLAASGTKQVEVRHHSSRDVFLLRHSSLPTAERIVSGVVLRPGSKKRKRSAPVPAMSPTGARGTDSVSLSVMDSAPNRDSQMGSDKLDTVSSISQYYTSRYCKDASDSSPQSPSLPTSRDFPYSSASVVASGSGSIAPIGDLSRPVSNISIDSESYVTANEDTDTESCGDATLTRDSTIVSNFSVGSDEESCPSTVKRVQIPATTTASSTNITGAMSPPTPTREDTSSMKGRHRSRRHQHRRRGSNRRLRQNIQQHLHHQTSRTYKTLAGSSASSSAAEEEEEESTLSFCSAPSENDFDLSGSDVDAEDLIDMINLHNHMNLPITESPLLLSCYSQHLSHYYCQDWCSSAPQLAVYASRFPGLNSVQSEYSLSSAGHSVYSAGVAWMPHFFKVKEGFSVNVMKPRSDVKRGSPTNIAADLFTVKATLDREHFKQHQSDDGTSEESHTDNTSKTTAIIQLSGSVDVLVTPLLLEALQREWQKMIKPSGHVQPISIEKQLSWLLSTCTVCGGMAAFCLLRQWQYLLSVTAASAVAAQSYSGLAAELALAAGVVNCKGGVESRDGLGPLISADSLLFSYYFSFLLS</sequence>
<feature type="region of interest" description="Disordered" evidence="1">
    <location>
        <begin position="107"/>
        <end position="126"/>
    </location>
</feature>
<dbReference type="InterPro" id="IPR047104">
    <property type="entry name" value="BLTP1_N"/>
</dbReference>
<dbReference type="EMBL" id="BMAT01002176">
    <property type="protein sequence ID" value="GFS00741.1"/>
    <property type="molecule type" value="Genomic_DNA"/>
</dbReference>
<dbReference type="InterPro" id="IPR033616">
    <property type="entry name" value="BLTP1"/>
</dbReference>
<feature type="compositionally biased region" description="Polar residues" evidence="1">
    <location>
        <begin position="785"/>
        <end position="795"/>
    </location>
</feature>